<feature type="region of interest" description="Disordered" evidence="1">
    <location>
        <begin position="232"/>
        <end position="251"/>
    </location>
</feature>
<sequence length="451" mass="50506">MYLQAAKIPLNVCAVFDNAPTLDANDTSNVDQFTAYVVPLGDWTDVHNDITGCRATRAKKSRTLCYTSGIRTPVPFCRQFPHFSVWTDPGVLAPTPYKILFISIQKVCFIYVPQSSRQAVVGSRPCCTLRGSFQCLRGRDRFRSQQVGQNEATDVGSREMRIPGLQGLTSLRVPTPRPPSSENGESRRPSGVDERRDYLTTTCPSYNKLDPPGSSDLSSRAILSKFFSRPDDDAEPYPWLNEPTTSRSTTRAISPRIQSEGHLWGMSSSSRMPSELTRHHESSTEQSIRMRTVRSSSSEFPATRPSPTMFGRSSEYGPRQTDLSDRGNYARQYPEASLPAHDRRERTSDLSARRPIASTSNYIFPPGSSSRESGEEFRCRNCNRKCKSQISFQKHAASCTHREGESLLPNIPGPLTLECRYCKRPYTYIGYLSKHEAECVKTLGTKGGPNR</sequence>
<evidence type="ECO:0000313" key="4">
    <source>
        <dbReference type="Proteomes" id="UP000001072"/>
    </source>
</evidence>
<proteinExistence type="predicted"/>
<dbReference type="KEGG" id="mlr:MELLADRAFT_93044"/>
<dbReference type="HOGENOM" id="CLU_607023_0_0_1"/>
<evidence type="ECO:0000259" key="2">
    <source>
        <dbReference type="PROSITE" id="PS00028"/>
    </source>
</evidence>
<feature type="region of interest" description="Disordered" evidence="1">
    <location>
        <begin position="146"/>
        <end position="195"/>
    </location>
</feature>
<organism evidence="4">
    <name type="scientific">Melampsora larici-populina (strain 98AG31 / pathotype 3-4-7)</name>
    <name type="common">Poplar leaf rust fungus</name>
    <dbReference type="NCBI Taxonomy" id="747676"/>
    <lineage>
        <taxon>Eukaryota</taxon>
        <taxon>Fungi</taxon>
        <taxon>Dikarya</taxon>
        <taxon>Basidiomycota</taxon>
        <taxon>Pucciniomycotina</taxon>
        <taxon>Pucciniomycetes</taxon>
        <taxon>Pucciniales</taxon>
        <taxon>Melampsoraceae</taxon>
        <taxon>Melampsora</taxon>
    </lineage>
</organism>
<gene>
    <name evidence="3" type="ORF">MELLADRAFT_93044</name>
</gene>
<keyword evidence="4" id="KW-1185">Reference proteome</keyword>
<feature type="compositionally biased region" description="Basic and acidic residues" evidence="1">
    <location>
        <begin position="184"/>
        <end position="195"/>
    </location>
</feature>
<feature type="domain" description="C2H2-type" evidence="2">
    <location>
        <begin position="379"/>
        <end position="401"/>
    </location>
</feature>
<dbReference type="InParanoid" id="F4S3Q6"/>
<feature type="compositionally biased region" description="Polar residues" evidence="1">
    <location>
        <begin position="242"/>
        <end position="251"/>
    </location>
</feature>
<dbReference type="AlphaFoldDB" id="F4S3Q6"/>
<dbReference type="PROSITE" id="PS00028">
    <property type="entry name" value="ZINC_FINGER_C2H2_1"/>
    <property type="match status" value="1"/>
</dbReference>
<reference evidence="4" key="1">
    <citation type="journal article" date="2011" name="Proc. Natl. Acad. Sci. U.S.A.">
        <title>Obligate biotrophy features unraveled by the genomic analysis of rust fungi.</title>
        <authorList>
            <person name="Duplessis S."/>
            <person name="Cuomo C.A."/>
            <person name="Lin Y.-C."/>
            <person name="Aerts A."/>
            <person name="Tisserant E."/>
            <person name="Veneault-Fourrey C."/>
            <person name="Joly D.L."/>
            <person name="Hacquard S."/>
            <person name="Amselem J."/>
            <person name="Cantarel B.L."/>
            <person name="Chiu R."/>
            <person name="Coutinho P.M."/>
            <person name="Feau N."/>
            <person name="Field M."/>
            <person name="Frey P."/>
            <person name="Gelhaye E."/>
            <person name="Goldberg J."/>
            <person name="Grabherr M.G."/>
            <person name="Kodira C.D."/>
            <person name="Kohler A."/>
            <person name="Kuees U."/>
            <person name="Lindquist E.A."/>
            <person name="Lucas S.M."/>
            <person name="Mago R."/>
            <person name="Mauceli E."/>
            <person name="Morin E."/>
            <person name="Murat C."/>
            <person name="Pangilinan J.L."/>
            <person name="Park R."/>
            <person name="Pearson M."/>
            <person name="Quesneville H."/>
            <person name="Rouhier N."/>
            <person name="Sakthikumar S."/>
            <person name="Salamov A.A."/>
            <person name="Schmutz J."/>
            <person name="Selles B."/>
            <person name="Shapiro H."/>
            <person name="Tanguay P."/>
            <person name="Tuskan G.A."/>
            <person name="Henrissat B."/>
            <person name="Van de Peer Y."/>
            <person name="Rouze P."/>
            <person name="Ellis J.G."/>
            <person name="Dodds P.N."/>
            <person name="Schein J.E."/>
            <person name="Zhong S."/>
            <person name="Hamelin R.C."/>
            <person name="Grigoriev I.V."/>
            <person name="Szabo L.J."/>
            <person name="Martin F."/>
        </authorList>
    </citation>
    <scope>NUCLEOTIDE SEQUENCE [LARGE SCALE GENOMIC DNA]</scope>
    <source>
        <strain evidence="4">98AG31 / pathotype 3-4-7</strain>
    </source>
</reference>
<feature type="region of interest" description="Disordered" evidence="1">
    <location>
        <begin position="263"/>
        <end position="374"/>
    </location>
</feature>
<dbReference type="InterPro" id="IPR013087">
    <property type="entry name" value="Znf_C2H2_type"/>
</dbReference>
<dbReference type="GeneID" id="18936447"/>
<accession>F4S3Q6</accession>
<feature type="compositionally biased region" description="Basic and acidic residues" evidence="1">
    <location>
        <begin position="340"/>
        <end position="352"/>
    </location>
</feature>
<feature type="compositionally biased region" description="Polar residues" evidence="1">
    <location>
        <begin position="284"/>
        <end position="300"/>
    </location>
</feature>
<dbReference type="RefSeq" id="XP_007415985.1">
    <property type="nucleotide sequence ID" value="XM_007415923.1"/>
</dbReference>
<protein>
    <recommendedName>
        <fullName evidence="2">C2H2-type domain-containing protein</fullName>
    </recommendedName>
</protein>
<dbReference type="EMBL" id="GL883144">
    <property type="protein sequence ID" value="EGG00714.1"/>
    <property type="molecule type" value="Genomic_DNA"/>
</dbReference>
<dbReference type="Proteomes" id="UP000001072">
    <property type="component" value="Unassembled WGS sequence"/>
</dbReference>
<evidence type="ECO:0000256" key="1">
    <source>
        <dbReference type="SAM" id="MobiDB-lite"/>
    </source>
</evidence>
<name>F4S3Q6_MELLP</name>
<evidence type="ECO:0000313" key="3">
    <source>
        <dbReference type="EMBL" id="EGG00714.1"/>
    </source>
</evidence>
<dbReference type="VEuPathDB" id="FungiDB:MELLADRAFT_93044"/>